<protein>
    <submittedName>
        <fullName evidence="9">M20 family metallopeptidase</fullName>
    </submittedName>
</protein>
<evidence type="ECO:0000256" key="7">
    <source>
        <dbReference type="ARBA" id="ARBA00023285"/>
    </source>
</evidence>
<dbReference type="InterPro" id="IPR010182">
    <property type="entry name" value="ArgE/DapE"/>
</dbReference>
<dbReference type="SUPFAM" id="SSF55031">
    <property type="entry name" value="Bacterial exopeptidase dimerisation domain"/>
    <property type="match status" value="1"/>
</dbReference>
<keyword evidence="4" id="KW-0479">Metal-binding</keyword>
<comment type="similarity">
    <text evidence="3">Belongs to the peptidase M20A family.</text>
</comment>
<evidence type="ECO:0000256" key="2">
    <source>
        <dbReference type="ARBA" id="ARBA00001947"/>
    </source>
</evidence>
<evidence type="ECO:0000256" key="5">
    <source>
        <dbReference type="ARBA" id="ARBA00022801"/>
    </source>
</evidence>
<keyword evidence="6" id="KW-0862">Zinc</keyword>
<dbReference type="PANTHER" id="PTHR43808:SF32">
    <property type="entry name" value="ARGE_DAPE-RELATED DEACYLASE"/>
    <property type="match status" value="1"/>
</dbReference>
<comment type="cofactor">
    <cofactor evidence="2">
        <name>Zn(2+)</name>
        <dbReference type="ChEBI" id="CHEBI:29105"/>
    </cofactor>
</comment>
<evidence type="ECO:0000313" key="9">
    <source>
        <dbReference type="EMBL" id="MCM8748719.1"/>
    </source>
</evidence>
<accession>A0AA41WDU2</accession>
<evidence type="ECO:0000313" key="10">
    <source>
        <dbReference type="Proteomes" id="UP001165306"/>
    </source>
</evidence>
<evidence type="ECO:0000259" key="8">
    <source>
        <dbReference type="Pfam" id="PF07687"/>
    </source>
</evidence>
<dbReference type="Pfam" id="PF01546">
    <property type="entry name" value="Peptidase_M20"/>
    <property type="match status" value="1"/>
</dbReference>
<evidence type="ECO:0000256" key="6">
    <source>
        <dbReference type="ARBA" id="ARBA00022833"/>
    </source>
</evidence>
<dbReference type="SUPFAM" id="SSF53187">
    <property type="entry name" value="Zn-dependent exopeptidases"/>
    <property type="match status" value="1"/>
</dbReference>
<evidence type="ECO:0000256" key="4">
    <source>
        <dbReference type="ARBA" id="ARBA00022723"/>
    </source>
</evidence>
<keyword evidence="7" id="KW-0170">Cobalt</keyword>
<gene>
    <name evidence="9" type="ORF">NET02_06135</name>
</gene>
<dbReference type="InterPro" id="IPR036264">
    <property type="entry name" value="Bact_exopeptidase_dim_dom"/>
</dbReference>
<dbReference type="PANTHER" id="PTHR43808">
    <property type="entry name" value="ACETYLORNITHINE DEACETYLASE"/>
    <property type="match status" value="1"/>
</dbReference>
<dbReference type="EMBL" id="JAMSLR010000003">
    <property type="protein sequence ID" value="MCM8748719.1"/>
    <property type="molecule type" value="Genomic_DNA"/>
</dbReference>
<reference evidence="9" key="1">
    <citation type="submission" date="2022-06" db="EMBL/GenBank/DDBJ databases">
        <title>CFH 74404 Thermomicrobiaceae sp.</title>
        <authorList>
            <person name="Ming H."/>
            <person name="Li W.-J."/>
            <person name="Zhao Z."/>
        </authorList>
    </citation>
    <scope>NUCLEOTIDE SEQUENCE</scope>
    <source>
        <strain evidence="9">CFH 74404</strain>
    </source>
</reference>
<feature type="domain" description="Peptidase M20 dimerisation" evidence="8">
    <location>
        <begin position="206"/>
        <end position="318"/>
    </location>
</feature>
<dbReference type="Pfam" id="PF07687">
    <property type="entry name" value="M20_dimer"/>
    <property type="match status" value="1"/>
</dbReference>
<dbReference type="GO" id="GO:0016787">
    <property type="term" value="F:hydrolase activity"/>
    <property type="evidence" value="ECO:0007669"/>
    <property type="project" value="UniProtKB-KW"/>
</dbReference>
<proteinExistence type="inferred from homology"/>
<name>A0AA41WDU2_9BACT</name>
<dbReference type="RefSeq" id="WP_284056499.1">
    <property type="nucleotide sequence ID" value="NZ_JAMSLR010000003.1"/>
</dbReference>
<comment type="caution">
    <text evidence="9">The sequence shown here is derived from an EMBL/GenBank/DDBJ whole genome shotgun (WGS) entry which is preliminary data.</text>
</comment>
<dbReference type="Proteomes" id="UP001165306">
    <property type="component" value="Unassembled WGS sequence"/>
</dbReference>
<organism evidence="9 10">
    <name type="scientific">Thermalbibacter longus</name>
    <dbReference type="NCBI Taxonomy" id="2951981"/>
    <lineage>
        <taxon>Bacteria</taxon>
        <taxon>Pseudomonadati</taxon>
        <taxon>Thermomicrobiota</taxon>
        <taxon>Thermomicrobia</taxon>
        <taxon>Thermomicrobiales</taxon>
        <taxon>Thermomicrobiaceae</taxon>
        <taxon>Thermalbibacter</taxon>
    </lineage>
</organism>
<evidence type="ECO:0000256" key="3">
    <source>
        <dbReference type="ARBA" id="ARBA00006247"/>
    </source>
</evidence>
<dbReference type="GO" id="GO:0046872">
    <property type="term" value="F:metal ion binding"/>
    <property type="evidence" value="ECO:0007669"/>
    <property type="project" value="UniProtKB-KW"/>
</dbReference>
<evidence type="ECO:0000256" key="1">
    <source>
        <dbReference type="ARBA" id="ARBA00001941"/>
    </source>
</evidence>
<dbReference type="InterPro" id="IPR050072">
    <property type="entry name" value="Peptidase_M20A"/>
</dbReference>
<dbReference type="Gene3D" id="3.40.630.10">
    <property type="entry name" value="Zn peptidases"/>
    <property type="match status" value="2"/>
</dbReference>
<sequence>MDERQRAVCAAVDALASEMVETLQAFIRVPTVNPPGEAYEDFVALAKGLLDGLGYATEVVRVPDELLPTLAPLGEGLPRPNLLARLAGPAGPGFRLHINGHYDVVPAGHDWTRDPFGGELIDGRIYGRGACDMKSGLVAQIYAVEALRRAGVDWAGEVTHSFVPDEETVGNRNAGTGFLVEQGVISRENTDGVIITEPFGLDGIGVGHKGALWGAFTLYGRQAHGSAPHLGVNAVELAARFLCRAESELKPQLRQRRTDLLLATPGTETATLSFDTIEGGVATNVIPDRCTVTFNRRLVPPETLDQARQELFDLLEALRVEEPRLRWSYEERYATPPTLVDEQQPLAQAAARAIREMGMTPRVMISAGSHDQRFVVHGAGITNSILYGPASNDTSHQSDEYITVEELVTGTKVLALILLEVLQPARASG</sequence>
<comment type="cofactor">
    <cofactor evidence="1">
        <name>Co(2+)</name>
        <dbReference type="ChEBI" id="CHEBI:48828"/>
    </cofactor>
</comment>
<dbReference type="InterPro" id="IPR002933">
    <property type="entry name" value="Peptidase_M20"/>
</dbReference>
<dbReference type="InterPro" id="IPR011650">
    <property type="entry name" value="Peptidase_M20_dimer"/>
</dbReference>
<dbReference type="NCBIfam" id="TIGR01910">
    <property type="entry name" value="DapE-ArgE"/>
    <property type="match status" value="1"/>
</dbReference>
<keyword evidence="5" id="KW-0378">Hydrolase</keyword>
<dbReference type="Gene3D" id="3.30.70.360">
    <property type="match status" value="1"/>
</dbReference>
<keyword evidence="10" id="KW-1185">Reference proteome</keyword>
<dbReference type="AlphaFoldDB" id="A0AA41WDU2"/>